<organism evidence="1 2">
    <name type="scientific">Mucilaginibacter lappiensis</name>
    <dbReference type="NCBI Taxonomy" id="354630"/>
    <lineage>
        <taxon>Bacteria</taxon>
        <taxon>Pseudomonadati</taxon>
        <taxon>Bacteroidota</taxon>
        <taxon>Sphingobacteriia</taxon>
        <taxon>Sphingobacteriales</taxon>
        <taxon>Sphingobacteriaceae</taxon>
        <taxon>Mucilaginibacter</taxon>
    </lineage>
</organism>
<name>A0A841JL21_9SPHI</name>
<gene>
    <name evidence="1" type="ORF">HDF22_005108</name>
</gene>
<dbReference type="Proteomes" id="UP000548326">
    <property type="component" value="Unassembled WGS sequence"/>
</dbReference>
<dbReference type="EMBL" id="JACHCA010000018">
    <property type="protein sequence ID" value="MBB6130962.1"/>
    <property type="molecule type" value="Genomic_DNA"/>
</dbReference>
<proteinExistence type="predicted"/>
<evidence type="ECO:0000313" key="2">
    <source>
        <dbReference type="Proteomes" id="UP000548326"/>
    </source>
</evidence>
<sequence>MNGKLIDLPFIAVGFNQGITSKSLLALAKSDI</sequence>
<accession>A0A841JL21</accession>
<comment type="caution">
    <text evidence="1">The sequence shown here is derived from an EMBL/GenBank/DDBJ whole genome shotgun (WGS) entry which is preliminary data.</text>
</comment>
<dbReference type="AlphaFoldDB" id="A0A841JL21"/>
<evidence type="ECO:0000313" key="1">
    <source>
        <dbReference type="EMBL" id="MBB6130962.1"/>
    </source>
</evidence>
<protein>
    <submittedName>
        <fullName evidence="1">Uncharacterized protein</fullName>
    </submittedName>
</protein>
<reference evidence="1 2" key="1">
    <citation type="submission" date="2020-08" db="EMBL/GenBank/DDBJ databases">
        <title>Genomic Encyclopedia of Type Strains, Phase IV (KMG-V): Genome sequencing to study the core and pangenomes of soil and plant-associated prokaryotes.</title>
        <authorList>
            <person name="Whitman W."/>
        </authorList>
    </citation>
    <scope>NUCLEOTIDE SEQUENCE [LARGE SCALE GENOMIC DNA]</scope>
    <source>
        <strain evidence="1 2">MP601</strain>
    </source>
</reference>